<organism evidence="4 5">
    <name type="scientific">Fasciola gigantica</name>
    <name type="common">Giant liver fluke</name>
    <dbReference type="NCBI Taxonomy" id="46835"/>
    <lineage>
        <taxon>Eukaryota</taxon>
        <taxon>Metazoa</taxon>
        <taxon>Spiralia</taxon>
        <taxon>Lophotrochozoa</taxon>
        <taxon>Platyhelminthes</taxon>
        <taxon>Trematoda</taxon>
        <taxon>Digenea</taxon>
        <taxon>Plagiorchiida</taxon>
        <taxon>Echinostomata</taxon>
        <taxon>Echinostomatoidea</taxon>
        <taxon>Fasciolidae</taxon>
        <taxon>Fasciola</taxon>
    </lineage>
</organism>
<evidence type="ECO:0000313" key="4">
    <source>
        <dbReference type="EMBL" id="TPP64312.1"/>
    </source>
</evidence>
<feature type="region of interest" description="Disordered" evidence="2">
    <location>
        <begin position="158"/>
        <end position="214"/>
    </location>
</feature>
<dbReference type="SUPFAM" id="SSF140612">
    <property type="entry name" value="EB1 dimerisation domain-like"/>
    <property type="match status" value="1"/>
</dbReference>
<protein>
    <recommendedName>
        <fullName evidence="3">EB1 C-terminal domain-containing protein</fullName>
    </recommendedName>
</protein>
<gene>
    <name evidence="4" type="ORF">FGIG_08372</name>
</gene>
<feature type="compositionally biased region" description="Polar residues" evidence="2">
    <location>
        <begin position="32"/>
        <end position="45"/>
    </location>
</feature>
<feature type="domain" description="EB1 C-terminal" evidence="3">
    <location>
        <begin position="215"/>
        <end position="289"/>
    </location>
</feature>
<feature type="region of interest" description="Disordered" evidence="2">
    <location>
        <begin position="31"/>
        <end position="139"/>
    </location>
</feature>
<dbReference type="OrthoDB" id="6262897at2759"/>
<reference evidence="4 5" key="1">
    <citation type="submission" date="2019-04" db="EMBL/GenBank/DDBJ databases">
        <title>Annotation for the trematode Fasciola gigantica.</title>
        <authorList>
            <person name="Choi Y.-J."/>
        </authorList>
    </citation>
    <scope>NUCLEOTIDE SEQUENCE [LARGE SCALE GENOMIC DNA]</scope>
    <source>
        <strain evidence="4">Uganda_cow_1</strain>
    </source>
</reference>
<evidence type="ECO:0000256" key="2">
    <source>
        <dbReference type="SAM" id="MobiDB-lite"/>
    </source>
</evidence>
<dbReference type="InterPro" id="IPR036133">
    <property type="entry name" value="EB1_C_sf"/>
</dbReference>
<evidence type="ECO:0000259" key="3">
    <source>
        <dbReference type="PROSITE" id="PS51230"/>
    </source>
</evidence>
<feature type="compositionally biased region" description="Polar residues" evidence="2">
    <location>
        <begin position="110"/>
        <end position="139"/>
    </location>
</feature>
<name>A0A504YQC6_FASGI</name>
<keyword evidence="5" id="KW-1185">Reference proteome</keyword>
<feature type="compositionally biased region" description="Polar residues" evidence="2">
    <location>
        <begin position="93"/>
        <end position="102"/>
    </location>
</feature>
<feature type="compositionally biased region" description="Polar residues" evidence="2">
    <location>
        <begin position="74"/>
        <end position="83"/>
    </location>
</feature>
<dbReference type="EMBL" id="SUNJ01004584">
    <property type="protein sequence ID" value="TPP64312.1"/>
    <property type="molecule type" value="Genomic_DNA"/>
</dbReference>
<dbReference type="Gene3D" id="1.20.5.1430">
    <property type="match status" value="1"/>
</dbReference>
<dbReference type="PROSITE" id="PS51230">
    <property type="entry name" value="EB1_C"/>
    <property type="match status" value="1"/>
</dbReference>
<dbReference type="Proteomes" id="UP000316759">
    <property type="component" value="Unassembled WGS sequence"/>
</dbReference>
<dbReference type="InterPro" id="IPR004953">
    <property type="entry name" value="EB1_C"/>
</dbReference>
<accession>A0A504YQC6</accession>
<dbReference type="GO" id="GO:0005874">
    <property type="term" value="C:microtubule"/>
    <property type="evidence" value="ECO:0007669"/>
    <property type="project" value="UniProtKB-KW"/>
</dbReference>
<feature type="compositionally biased region" description="Basic and acidic residues" evidence="2">
    <location>
        <begin position="200"/>
        <end position="209"/>
    </location>
</feature>
<comment type="caution">
    <text evidence="4">The sequence shown here is derived from an EMBL/GenBank/DDBJ whole genome shotgun (WGS) entry which is preliminary data.</text>
</comment>
<keyword evidence="1" id="KW-0493">Microtubule</keyword>
<evidence type="ECO:0000313" key="5">
    <source>
        <dbReference type="Proteomes" id="UP000316759"/>
    </source>
</evidence>
<sequence>MVHASNQTRYPEDNVCIKCAEYDYADYINEDQMGNQDHPANSSLPIPSPKRRAGTVKSQRSNAVQLPPPSPSSHGQHSVNTTHRSNRRPATATPWNPKQNYPNFLASGDRPTNQSGLVNEQQTNTTEQRIIPNTNCSDSSAHAAEICPERSRHCRTAMSAVGDERPTNANSYSPTTERRVSKSTQSSKSTSPTRPGKSKSSQEFHRSDTSVEPMTDSVLQQELAMLRFETLGQRRSLFYCQKEAQFYFKKLRQIEELCIQLSEMKEKPKDGILEAIFEILYETEVRCHFFISLN</sequence>
<dbReference type="AlphaFoldDB" id="A0A504YQC6"/>
<proteinExistence type="predicted"/>
<feature type="compositionally biased region" description="Low complexity" evidence="2">
    <location>
        <begin position="182"/>
        <end position="191"/>
    </location>
</feature>
<dbReference type="GO" id="GO:0008017">
    <property type="term" value="F:microtubule binding"/>
    <property type="evidence" value="ECO:0007669"/>
    <property type="project" value="InterPro"/>
</dbReference>
<dbReference type="STRING" id="46835.A0A504YQC6"/>
<evidence type="ECO:0000256" key="1">
    <source>
        <dbReference type="PROSITE-ProRule" id="PRU00576"/>
    </source>
</evidence>
<dbReference type="Pfam" id="PF03271">
    <property type="entry name" value="EB1"/>
    <property type="match status" value="1"/>
</dbReference>